<evidence type="ECO:0000256" key="4">
    <source>
        <dbReference type="ARBA" id="ARBA00023163"/>
    </source>
</evidence>
<evidence type="ECO:0000313" key="7">
    <source>
        <dbReference type="Proteomes" id="UP000666369"/>
    </source>
</evidence>
<dbReference type="PANTHER" id="PTHR30419:SF8">
    <property type="entry name" value="NITROGEN ASSIMILATION TRANSCRIPTIONAL ACTIVATOR-RELATED"/>
    <property type="match status" value="1"/>
</dbReference>
<dbReference type="Pfam" id="PF03466">
    <property type="entry name" value="LysR_substrate"/>
    <property type="match status" value="1"/>
</dbReference>
<reference evidence="7" key="2">
    <citation type="submission" date="2023-07" db="EMBL/GenBank/DDBJ databases">
        <title>Duganella aceri sp. nov., isolated from tree sap.</title>
        <authorList>
            <person name="Kim I.S."/>
        </authorList>
    </citation>
    <scope>NUCLEOTIDE SEQUENCE [LARGE SCALE GENOMIC DNA]</scope>
    <source>
        <strain evidence="7">SAP-35</strain>
    </source>
</reference>
<evidence type="ECO:0000259" key="5">
    <source>
        <dbReference type="PROSITE" id="PS50931"/>
    </source>
</evidence>
<name>A0ABX0FLI1_9BURK</name>
<evidence type="ECO:0000256" key="3">
    <source>
        <dbReference type="ARBA" id="ARBA00023125"/>
    </source>
</evidence>
<evidence type="ECO:0000313" key="6">
    <source>
        <dbReference type="EMBL" id="NGZ85335.1"/>
    </source>
</evidence>
<evidence type="ECO:0000256" key="1">
    <source>
        <dbReference type="ARBA" id="ARBA00009437"/>
    </source>
</evidence>
<keyword evidence="4" id="KW-0804">Transcription</keyword>
<dbReference type="PANTHER" id="PTHR30419">
    <property type="entry name" value="HTH-TYPE TRANSCRIPTIONAL REGULATOR YBHD"/>
    <property type="match status" value="1"/>
</dbReference>
<dbReference type="Gene3D" id="3.40.190.290">
    <property type="match status" value="1"/>
</dbReference>
<dbReference type="EMBL" id="JAADJT010000006">
    <property type="protein sequence ID" value="NGZ85335.1"/>
    <property type="molecule type" value="Genomic_DNA"/>
</dbReference>
<dbReference type="SUPFAM" id="SSF46785">
    <property type="entry name" value="Winged helix' DNA-binding domain"/>
    <property type="match status" value="1"/>
</dbReference>
<evidence type="ECO:0000256" key="2">
    <source>
        <dbReference type="ARBA" id="ARBA00023015"/>
    </source>
</evidence>
<proteinExistence type="inferred from homology"/>
<dbReference type="InterPro" id="IPR005119">
    <property type="entry name" value="LysR_subst-bd"/>
</dbReference>
<comment type="similarity">
    <text evidence="1">Belongs to the LysR transcriptional regulatory family.</text>
</comment>
<comment type="caution">
    <text evidence="6">The sequence shown here is derived from an EMBL/GenBank/DDBJ whole genome shotgun (WGS) entry which is preliminary data.</text>
</comment>
<keyword evidence="7" id="KW-1185">Reference proteome</keyword>
<organism evidence="6 7">
    <name type="scientific">Duganella aceris</name>
    <dbReference type="NCBI Taxonomy" id="2703883"/>
    <lineage>
        <taxon>Bacteria</taxon>
        <taxon>Pseudomonadati</taxon>
        <taxon>Pseudomonadota</taxon>
        <taxon>Betaproteobacteria</taxon>
        <taxon>Burkholderiales</taxon>
        <taxon>Oxalobacteraceae</taxon>
        <taxon>Telluria group</taxon>
        <taxon>Duganella</taxon>
    </lineage>
</organism>
<accession>A0ABX0FLI1</accession>
<sequence>MDLRSLRYFVETVRLNSFTQAAESLHVTQSTISKMVRQLEEEVGAQLLLREGRKLTLTDTGAVVYARGVEMLATMRQLAVEVHDTQTVERGRLTVGIPPMINLLFTPVLKAFRQRHPNIALTLQEDAGQAIERQVALGELEIGMTVLPADPLLGLQTAPIASYPIWAVAASGTFQKHRTTLRLKALAGTPLVLLKDDFAMTRSLRTAFDDAGFEPLIAAQSGQWDWLVAMASAGMGVALLPEPFIHRLAIGQLDAVRLVEPALHWQPAHVWRGSYLSHAARAWLEVCEEILGAASVPEVRGSRSPR</sequence>
<feature type="domain" description="HTH lysR-type" evidence="5">
    <location>
        <begin position="1"/>
        <end position="58"/>
    </location>
</feature>
<keyword evidence="2" id="KW-0805">Transcription regulation</keyword>
<gene>
    <name evidence="6" type="ORF">GW587_13845</name>
</gene>
<dbReference type="InterPro" id="IPR036390">
    <property type="entry name" value="WH_DNA-bd_sf"/>
</dbReference>
<protein>
    <submittedName>
        <fullName evidence="6">LysR family transcriptional regulator</fullName>
    </submittedName>
</protein>
<dbReference type="InterPro" id="IPR000847">
    <property type="entry name" value="LysR_HTH_N"/>
</dbReference>
<dbReference type="Gene3D" id="1.10.10.10">
    <property type="entry name" value="Winged helix-like DNA-binding domain superfamily/Winged helix DNA-binding domain"/>
    <property type="match status" value="1"/>
</dbReference>
<dbReference type="Pfam" id="PF00126">
    <property type="entry name" value="HTH_1"/>
    <property type="match status" value="1"/>
</dbReference>
<dbReference type="PRINTS" id="PR00039">
    <property type="entry name" value="HTHLYSR"/>
</dbReference>
<dbReference type="RefSeq" id="WP_166103877.1">
    <property type="nucleotide sequence ID" value="NZ_JAADJT010000006.1"/>
</dbReference>
<dbReference type="SUPFAM" id="SSF53850">
    <property type="entry name" value="Periplasmic binding protein-like II"/>
    <property type="match status" value="1"/>
</dbReference>
<dbReference type="InterPro" id="IPR050950">
    <property type="entry name" value="HTH-type_LysR_regulators"/>
</dbReference>
<dbReference type="InterPro" id="IPR036388">
    <property type="entry name" value="WH-like_DNA-bd_sf"/>
</dbReference>
<dbReference type="PROSITE" id="PS50931">
    <property type="entry name" value="HTH_LYSR"/>
    <property type="match status" value="1"/>
</dbReference>
<reference evidence="6 7" key="1">
    <citation type="submission" date="2020-01" db="EMBL/GenBank/DDBJ databases">
        <authorList>
            <person name="Lee S.D."/>
        </authorList>
    </citation>
    <scope>NUCLEOTIDE SEQUENCE [LARGE SCALE GENOMIC DNA]</scope>
    <source>
        <strain evidence="6 7">SAP-35</strain>
    </source>
</reference>
<dbReference type="Proteomes" id="UP000666369">
    <property type="component" value="Unassembled WGS sequence"/>
</dbReference>
<keyword evidence="3" id="KW-0238">DNA-binding</keyword>